<evidence type="ECO:0000313" key="3">
    <source>
        <dbReference type="Proteomes" id="UP000775872"/>
    </source>
</evidence>
<gene>
    <name evidence="2" type="ORF">CSOL1703_00004525</name>
</gene>
<accession>A0A9N9ZBU7</accession>
<protein>
    <submittedName>
        <fullName evidence="2">Uncharacterized protein</fullName>
    </submittedName>
</protein>
<organism evidence="2 3">
    <name type="scientific">Clonostachys solani</name>
    <dbReference type="NCBI Taxonomy" id="160281"/>
    <lineage>
        <taxon>Eukaryota</taxon>
        <taxon>Fungi</taxon>
        <taxon>Dikarya</taxon>
        <taxon>Ascomycota</taxon>
        <taxon>Pezizomycotina</taxon>
        <taxon>Sordariomycetes</taxon>
        <taxon>Hypocreomycetidae</taxon>
        <taxon>Hypocreales</taxon>
        <taxon>Bionectriaceae</taxon>
        <taxon>Clonostachys</taxon>
    </lineage>
</organism>
<keyword evidence="3" id="KW-1185">Reference proteome</keyword>
<name>A0A9N9ZBU7_9HYPO</name>
<comment type="caution">
    <text evidence="2">The sequence shown here is derived from an EMBL/GenBank/DDBJ whole genome shotgun (WGS) entry which is preliminary data.</text>
</comment>
<dbReference type="AlphaFoldDB" id="A0A9N9ZBU7"/>
<feature type="region of interest" description="Disordered" evidence="1">
    <location>
        <begin position="1"/>
        <end position="29"/>
    </location>
</feature>
<dbReference type="Proteomes" id="UP000775872">
    <property type="component" value="Unassembled WGS sequence"/>
</dbReference>
<sequence>MPRICAPVSKQLSRSVSSSVTAAARTAGHKNAGAVLMPKYAELLGKNEQSDSSRGITTTHRPTPQPSIANRNRPLMQTLSRSASASSSKPDSNLGTTVLPSWDALYSRPSQEDATPMVPIVPDNYGAVNVNVVADAPTSGPEVTIVAVDPDRVSASSPYFEVTGLDGVDLKFAQQPDPAKDTQDDGPSQGMVTDIWKGMVDDILGRGQQKNLA</sequence>
<reference evidence="2" key="1">
    <citation type="submission" date="2021-10" db="EMBL/GenBank/DDBJ databases">
        <authorList>
            <person name="Piombo E."/>
        </authorList>
    </citation>
    <scope>NUCLEOTIDE SEQUENCE</scope>
</reference>
<dbReference type="OrthoDB" id="3993201at2759"/>
<dbReference type="EMBL" id="CABFOC020000045">
    <property type="protein sequence ID" value="CAH0052661.1"/>
    <property type="molecule type" value="Genomic_DNA"/>
</dbReference>
<feature type="compositionally biased region" description="Polar residues" evidence="1">
    <location>
        <begin position="50"/>
        <end position="73"/>
    </location>
</feature>
<proteinExistence type="predicted"/>
<evidence type="ECO:0000256" key="1">
    <source>
        <dbReference type="SAM" id="MobiDB-lite"/>
    </source>
</evidence>
<feature type="compositionally biased region" description="Low complexity" evidence="1">
    <location>
        <begin position="13"/>
        <end position="26"/>
    </location>
</feature>
<feature type="region of interest" description="Disordered" evidence="1">
    <location>
        <begin position="45"/>
        <end position="73"/>
    </location>
</feature>
<evidence type="ECO:0000313" key="2">
    <source>
        <dbReference type="EMBL" id="CAH0052661.1"/>
    </source>
</evidence>